<dbReference type="InterPro" id="IPR007470">
    <property type="entry name" value="HemX"/>
</dbReference>
<feature type="compositionally biased region" description="Low complexity" evidence="1">
    <location>
        <begin position="28"/>
        <end position="65"/>
    </location>
</feature>
<evidence type="ECO:0000313" key="3">
    <source>
        <dbReference type="EMBL" id="MDI5883643.1"/>
    </source>
</evidence>
<evidence type="ECO:0000256" key="1">
    <source>
        <dbReference type="SAM" id="MobiDB-lite"/>
    </source>
</evidence>
<proteinExistence type="predicted"/>
<feature type="compositionally biased region" description="Low complexity" evidence="1">
    <location>
        <begin position="131"/>
        <end position="163"/>
    </location>
</feature>
<evidence type="ECO:0000256" key="2">
    <source>
        <dbReference type="SAM" id="Phobius"/>
    </source>
</evidence>
<feature type="compositionally biased region" description="Polar residues" evidence="1">
    <location>
        <begin position="236"/>
        <end position="252"/>
    </location>
</feature>
<dbReference type="GO" id="GO:0032259">
    <property type="term" value="P:methylation"/>
    <property type="evidence" value="ECO:0007669"/>
    <property type="project" value="UniProtKB-KW"/>
</dbReference>
<feature type="compositionally biased region" description="Basic and acidic residues" evidence="1">
    <location>
        <begin position="253"/>
        <end position="267"/>
    </location>
</feature>
<keyword evidence="2" id="KW-1133">Transmembrane helix</keyword>
<feature type="compositionally biased region" description="Polar residues" evidence="1">
    <location>
        <begin position="102"/>
        <end position="117"/>
    </location>
</feature>
<feature type="transmembrane region" description="Helical" evidence="2">
    <location>
        <begin position="194"/>
        <end position="214"/>
    </location>
</feature>
<dbReference type="PANTHER" id="PTHR38043">
    <property type="entry name" value="PROTEIN HEMX"/>
    <property type="match status" value="1"/>
</dbReference>
<gene>
    <name evidence="3" type="ORF">QLT01_04645</name>
</gene>
<reference evidence="3 4" key="1">
    <citation type="submission" date="2023-04" db="EMBL/GenBank/DDBJ databases">
        <authorList>
            <person name="Otstavnykh N."/>
            <person name="Seitkalieva A."/>
            <person name="Bystritskaya E."/>
        </authorList>
    </citation>
    <scope>NUCLEOTIDE SEQUENCE [LARGE SCALE GENOMIC DNA]</scope>
    <source>
        <strain evidence="3 4">NRIC 0815</strain>
    </source>
</reference>
<feature type="region of interest" description="Disordered" evidence="1">
    <location>
        <begin position="1"/>
        <end position="189"/>
    </location>
</feature>
<protein>
    <submittedName>
        <fullName evidence="3">Uroporphyrinogen-III C-methyltransferase</fullName>
        <ecNumber evidence="3">2.1.1.107</ecNumber>
    </submittedName>
</protein>
<keyword evidence="3" id="KW-0489">Methyltransferase</keyword>
<dbReference type="RefSeq" id="WP_284726465.1">
    <property type="nucleotide sequence ID" value="NZ_JASCSA010000003.1"/>
</dbReference>
<name>A0ABT6ULS1_9GAMM</name>
<feature type="compositionally biased region" description="Gly residues" evidence="1">
    <location>
        <begin position="164"/>
        <end position="174"/>
    </location>
</feature>
<dbReference type="EMBL" id="JASCSA010000003">
    <property type="protein sequence ID" value="MDI5883643.1"/>
    <property type="molecule type" value="Genomic_DNA"/>
</dbReference>
<evidence type="ECO:0000313" key="4">
    <source>
        <dbReference type="Proteomes" id="UP001229025"/>
    </source>
</evidence>
<dbReference type="GO" id="GO:0004851">
    <property type="term" value="F:uroporphyrin-III C-methyltransferase activity"/>
    <property type="evidence" value="ECO:0007669"/>
    <property type="project" value="UniProtKB-EC"/>
</dbReference>
<keyword evidence="2" id="KW-0812">Transmembrane</keyword>
<sequence>MSNREHDQEDNGSAGMTPGKSGDKDAAARASDASSASGVSADDTASGRPGAEASRSSSSSSSDTADAPRERRSRGGRNRRGRGKGQGSSSSSTSSSTASESTPVSQTSDDNASTPSGAKSPLPERSEPAKEASAAKPSAGKASSSKATPGKPSTPAGKTASASGAGGAGLGGTTAPGTPPPGEPQGKKSKAGSIALILVIVLAIVVAVLAWFGWQRLNALPDAQGLDKQVSESVTQQVGQVSSKVEGLSSTLEKNESRVSELDKRLSSESQDTEQALNKVLEELSKSQQTDARDWHYAEAEYLLRLANQRLQLERDVNGADALLENADARIAAANNPALLPVRKAIQSELASLDSVPRVDRSGIYLALLAEQEQLARLPLKQDVAEIAAKVENDAAPTGGWQQQLARFGNELKDLVTVRRHDEALEALITPEQESYLRQNVRLVLEQAQLALLKEEPKLYQAAIDKAITLVNGYYDTKTDGVQNAVAKLEELKSKIIRPELPDISASLSKLRELIERRAQQGGGNA</sequence>
<organism evidence="3 4">
    <name type="scientific">Cobetia amphilecti</name>
    <dbReference type="NCBI Taxonomy" id="1055104"/>
    <lineage>
        <taxon>Bacteria</taxon>
        <taxon>Pseudomonadati</taxon>
        <taxon>Pseudomonadota</taxon>
        <taxon>Gammaproteobacteria</taxon>
        <taxon>Oceanospirillales</taxon>
        <taxon>Halomonadaceae</taxon>
        <taxon>Cobetia</taxon>
    </lineage>
</organism>
<accession>A0ABT6ULS1</accession>
<keyword evidence="4" id="KW-1185">Reference proteome</keyword>
<keyword evidence="3" id="KW-0808">Transferase</keyword>
<dbReference type="EC" id="2.1.1.107" evidence="3"/>
<dbReference type="Pfam" id="PF04375">
    <property type="entry name" value="HemX"/>
    <property type="match status" value="1"/>
</dbReference>
<feature type="region of interest" description="Disordered" evidence="1">
    <location>
        <begin position="236"/>
        <end position="272"/>
    </location>
</feature>
<keyword evidence="2" id="KW-0472">Membrane</keyword>
<feature type="compositionally biased region" description="Basic residues" evidence="1">
    <location>
        <begin position="71"/>
        <end position="83"/>
    </location>
</feature>
<dbReference type="Proteomes" id="UP001229025">
    <property type="component" value="Unassembled WGS sequence"/>
</dbReference>
<comment type="caution">
    <text evidence="3">The sequence shown here is derived from an EMBL/GenBank/DDBJ whole genome shotgun (WGS) entry which is preliminary data.</text>
</comment>
<reference evidence="4" key="2">
    <citation type="submission" date="2023-07" db="EMBL/GenBank/DDBJ databases">
        <title>Genome-based characterization of strain KMM 296 and proposal for reclassification of Cobetia litoralis and Cobetia pacifica, and emended description of the species Cobetia amphilecti and Cobetia marina.</title>
        <authorList>
            <person name="Balabanova L."/>
            <person name="Nedashkovskaya O."/>
        </authorList>
    </citation>
    <scope>NUCLEOTIDE SEQUENCE [LARGE SCALE GENOMIC DNA]</scope>
    <source>
        <strain evidence="4">NRIC 0815</strain>
    </source>
</reference>
<feature type="compositionally biased region" description="Low complexity" evidence="1">
    <location>
        <begin position="87"/>
        <end position="101"/>
    </location>
</feature>
<dbReference type="PANTHER" id="PTHR38043:SF1">
    <property type="entry name" value="PROTEIN HEMX"/>
    <property type="match status" value="1"/>
</dbReference>